<evidence type="ECO:0000313" key="1">
    <source>
        <dbReference type="EMBL" id="AOR24923.1"/>
    </source>
</evidence>
<protein>
    <submittedName>
        <fullName evidence="1">Uncharacterized protein</fullName>
    </submittedName>
</protein>
<gene>
    <name evidence="1" type="ORF">BGI42_07170</name>
</gene>
<proteinExistence type="predicted"/>
<accession>A0A1D7XNK0</accession>
<sequence length="63" mass="7256">MYKPKRCCSEEEKNVKRYNGEGYHELGMATEHSNKVVASNPITEHYHVKGFNDIEGKNSDNIK</sequence>
<dbReference type="Proteomes" id="UP000094652">
    <property type="component" value="Chromosome"/>
</dbReference>
<dbReference type="KEGG" id="ctae:BGI42_07170"/>
<organism evidence="1 2">
    <name type="scientific">Clostridium taeniosporum</name>
    <dbReference type="NCBI Taxonomy" id="394958"/>
    <lineage>
        <taxon>Bacteria</taxon>
        <taxon>Bacillati</taxon>
        <taxon>Bacillota</taxon>
        <taxon>Clostridia</taxon>
        <taxon>Eubacteriales</taxon>
        <taxon>Clostridiaceae</taxon>
        <taxon>Clostridium</taxon>
    </lineage>
</organism>
<dbReference type="RefSeq" id="WP_069681044.1">
    <property type="nucleotide sequence ID" value="NZ_CP017253.2"/>
</dbReference>
<dbReference type="EMBL" id="CP017253">
    <property type="protein sequence ID" value="AOR24923.1"/>
    <property type="molecule type" value="Genomic_DNA"/>
</dbReference>
<keyword evidence="2" id="KW-1185">Reference proteome</keyword>
<dbReference type="OrthoDB" id="1922561at2"/>
<dbReference type="STRING" id="394958.BGI42_07170"/>
<name>A0A1D7XNK0_9CLOT</name>
<dbReference type="AlphaFoldDB" id="A0A1D7XNK0"/>
<reference evidence="2" key="1">
    <citation type="submission" date="2016-09" db="EMBL/GenBank/DDBJ databases">
        <title>Genomics of Clostridium taeniosporum, an organism which forms endospores with ribbon-like appendages.</title>
        <authorList>
            <person name="Walker J.R."/>
        </authorList>
    </citation>
    <scope>NUCLEOTIDE SEQUENCE [LARGE SCALE GENOMIC DNA]</scope>
    <source>
        <strain evidence="2">1/k</strain>
    </source>
</reference>
<evidence type="ECO:0000313" key="2">
    <source>
        <dbReference type="Proteomes" id="UP000094652"/>
    </source>
</evidence>